<dbReference type="Gene3D" id="3.40.50.1000">
    <property type="entry name" value="HAD superfamily/HAD-like"/>
    <property type="match status" value="1"/>
</dbReference>
<reference evidence="3" key="1">
    <citation type="submission" date="2021-01" db="EMBL/GenBank/DDBJ databases">
        <authorList>
            <person name="Corre E."/>
            <person name="Pelletier E."/>
            <person name="Niang G."/>
            <person name="Scheremetjew M."/>
            <person name="Finn R."/>
            <person name="Kale V."/>
            <person name="Holt S."/>
            <person name="Cochrane G."/>
            <person name="Meng A."/>
            <person name="Brown T."/>
            <person name="Cohen L."/>
        </authorList>
    </citation>
    <scope>NUCLEOTIDE SEQUENCE</scope>
    <source>
        <strain evidence="3">OF101</strain>
    </source>
</reference>
<evidence type="ECO:0000313" key="3">
    <source>
        <dbReference type="EMBL" id="CAD9109581.1"/>
    </source>
</evidence>
<dbReference type="InterPro" id="IPR006380">
    <property type="entry name" value="SPP-like_dom"/>
</dbReference>
<dbReference type="InterPro" id="IPR013783">
    <property type="entry name" value="Ig-like_fold"/>
</dbReference>
<dbReference type="PANTHER" id="PTHR46521:SF4">
    <property type="entry name" value="SUCROSE-PHOSPHATASE 2-RELATED"/>
    <property type="match status" value="1"/>
</dbReference>
<sequence>MRLLYKTGWQRCAVHYRVPGGDTWITQPLGEMRGAPDWKVVDLEKGAAEFVMRNEEGTEWDNPPPELGTKNYEPRTAGCPEGVGTWTLAAGRLMRVVESDPVLIVSDLDHTMVGHEHDPENSLLREFQAIWMGRYAFAGSLLVYSTGRNKNDALKVARERNLLRPDLLVCGVGTEVYEVPRDLPMGPDGQWAEDGSRITSEASWTELMAKSFDRDKVEQVLLEQFPKFDARGNKETDPYRIPTAYEVDAEMQQNFERVREVLGPSVEVISSGGAEWKLVDFCSSSAGKLKACQFVGQKLGIPPERTLVCGDSGNDESMYRYPCVRGVAVGNSLPELVAALEAAAKAGPDAVRQGAVFSTTMDGHVLYASRPVAGAIVEALEHFWPAKW</sequence>
<dbReference type="InterPro" id="IPR036412">
    <property type="entry name" value="HAD-like_sf"/>
</dbReference>
<feature type="domain" description="Sucrose phosphatase-like" evidence="2">
    <location>
        <begin position="102"/>
        <end position="383"/>
    </location>
</feature>
<dbReference type="Pfam" id="PF05116">
    <property type="entry name" value="S6PP"/>
    <property type="match status" value="1"/>
</dbReference>
<dbReference type="PANTHER" id="PTHR46521">
    <property type="entry name" value="SUCROSE-PHOSPHATASE 2-RELATED"/>
    <property type="match status" value="1"/>
</dbReference>
<dbReference type="InterPro" id="IPR023214">
    <property type="entry name" value="HAD_sf"/>
</dbReference>
<evidence type="ECO:0000259" key="2">
    <source>
        <dbReference type="Pfam" id="PF05116"/>
    </source>
</evidence>
<dbReference type="SUPFAM" id="SSF56784">
    <property type="entry name" value="HAD-like"/>
    <property type="match status" value="1"/>
</dbReference>
<protein>
    <recommendedName>
        <fullName evidence="2">Sucrose phosphatase-like domain-containing protein</fullName>
    </recommendedName>
</protein>
<dbReference type="InterPro" id="IPR051518">
    <property type="entry name" value="Sucrose_Phosphatase"/>
</dbReference>
<evidence type="ECO:0000256" key="1">
    <source>
        <dbReference type="ARBA" id="ARBA00022801"/>
    </source>
</evidence>
<keyword evidence="1" id="KW-0378">Hydrolase</keyword>
<dbReference type="AlphaFoldDB" id="A0A7S1LPE9"/>
<dbReference type="InterPro" id="IPR006379">
    <property type="entry name" value="HAD-SF_hydro_IIB"/>
</dbReference>
<dbReference type="SFLD" id="SFLDG01141">
    <property type="entry name" value="C2.B.1:_Sucrose_Phosphatase_Li"/>
    <property type="match status" value="1"/>
</dbReference>
<gene>
    <name evidence="3" type="ORF">ACAT0790_LOCUS11690</name>
</gene>
<name>A0A7S1LPE9_ALECA</name>
<dbReference type="NCBIfam" id="TIGR01484">
    <property type="entry name" value="HAD-SF-IIB"/>
    <property type="match status" value="1"/>
</dbReference>
<dbReference type="EMBL" id="HBGE01019500">
    <property type="protein sequence ID" value="CAD9109581.1"/>
    <property type="molecule type" value="Transcribed_RNA"/>
</dbReference>
<dbReference type="Gene3D" id="3.90.1070.10">
    <property type="match status" value="1"/>
</dbReference>
<accession>A0A7S1LPE9</accession>
<dbReference type="GO" id="GO:0016787">
    <property type="term" value="F:hydrolase activity"/>
    <property type="evidence" value="ECO:0007669"/>
    <property type="project" value="UniProtKB-KW"/>
</dbReference>
<dbReference type="SFLD" id="SFLDS00003">
    <property type="entry name" value="Haloacid_Dehalogenase"/>
    <property type="match status" value="1"/>
</dbReference>
<organism evidence="3">
    <name type="scientific">Alexandrium catenella</name>
    <name type="common">Red tide dinoflagellate</name>
    <name type="synonym">Gonyaulax catenella</name>
    <dbReference type="NCBI Taxonomy" id="2925"/>
    <lineage>
        <taxon>Eukaryota</taxon>
        <taxon>Sar</taxon>
        <taxon>Alveolata</taxon>
        <taxon>Dinophyceae</taxon>
        <taxon>Gonyaulacales</taxon>
        <taxon>Pyrocystaceae</taxon>
        <taxon>Alexandrium</taxon>
    </lineage>
</organism>
<dbReference type="Gene3D" id="2.60.40.10">
    <property type="entry name" value="Immunoglobulins"/>
    <property type="match status" value="1"/>
</dbReference>
<dbReference type="SFLD" id="SFLDG01140">
    <property type="entry name" value="C2.B:_Phosphomannomutase_and_P"/>
    <property type="match status" value="1"/>
</dbReference>
<proteinExistence type="predicted"/>